<organism evidence="1 2">
    <name type="scientific">Cyclotella cryptica</name>
    <dbReference type="NCBI Taxonomy" id="29204"/>
    <lineage>
        <taxon>Eukaryota</taxon>
        <taxon>Sar</taxon>
        <taxon>Stramenopiles</taxon>
        <taxon>Ochrophyta</taxon>
        <taxon>Bacillariophyta</taxon>
        <taxon>Coscinodiscophyceae</taxon>
        <taxon>Thalassiosirophycidae</taxon>
        <taxon>Stephanodiscales</taxon>
        <taxon>Stephanodiscaceae</taxon>
        <taxon>Cyclotella</taxon>
    </lineage>
</organism>
<gene>
    <name evidence="1" type="ORF">HJC23_009607</name>
</gene>
<keyword evidence="2" id="KW-1185">Reference proteome</keyword>
<dbReference type="EMBL" id="JABMIG020000385">
    <property type="protein sequence ID" value="KAL3779555.1"/>
    <property type="molecule type" value="Genomic_DNA"/>
</dbReference>
<comment type="caution">
    <text evidence="1">The sequence shown here is derived from an EMBL/GenBank/DDBJ whole genome shotgun (WGS) entry which is preliminary data.</text>
</comment>
<proteinExistence type="predicted"/>
<reference evidence="1 2" key="1">
    <citation type="journal article" date="2020" name="G3 (Bethesda)">
        <title>Improved Reference Genome for Cyclotella cryptica CCMP332, a Model for Cell Wall Morphogenesis, Salinity Adaptation, and Lipid Production in Diatoms (Bacillariophyta).</title>
        <authorList>
            <person name="Roberts W.R."/>
            <person name="Downey K.M."/>
            <person name="Ruck E.C."/>
            <person name="Traller J.C."/>
            <person name="Alverson A.J."/>
        </authorList>
    </citation>
    <scope>NUCLEOTIDE SEQUENCE [LARGE SCALE GENOMIC DNA]</scope>
    <source>
        <strain evidence="1 2">CCMP332</strain>
    </source>
</reference>
<evidence type="ECO:0000313" key="1">
    <source>
        <dbReference type="EMBL" id="KAL3779555.1"/>
    </source>
</evidence>
<dbReference type="Proteomes" id="UP001516023">
    <property type="component" value="Unassembled WGS sequence"/>
</dbReference>
<accession>A0ABD3NU34</accession>
<sequence>MTGVSLSIDYIPTTTESASWSKSELDILQNTDIACFSTTSSVKRYLKKLDNHLNVDPGISQEERRKLPNKPDLVADILQTVGDGGDTLMAVCPSNEIARECLNCGRWQANHIYYPKDGSAVELKTESLPEEEEKEESEDVEEDVDIDVDVWAASVMQAAGDVLERKFWGGGW</sequence>
<protein>
    <submittedName>
        <fullName evidence="1">Uncharacterized protein</fullName>
    </submittedName>
</protein>
<dbReference type="AlphaFoldDB" id="A0ABD3NU34"/>
<evidence type="ECO:0000313" key="2">
    <source>
        <dbReference type="Proteomes" id="UP001516023"/>
    </source>
</evidence>
<name>A0ABD3NU34_9STRA</name>